<dbReference type="EMBL" id="QTSX02003567">
    <property type="protein sequence ID" value="KAJ9070618.1"/>
    <property type="molecule type" value="Genomic_DNA"/>
</dbReference>
<comment type="caution">
    <text evidence="1">The sequence shown here is derived from an EMBL/GenBank/DDBJ whole genome shotgun (WGS) entry which is preliminary data.</text>
</comment>
<evidence type="ECO:0000313" key="1">
    <source>
        <dbReference type="EMBL" id="KAJ9070618.1"/>
    </source>
</evidence>
<evidence type="ECO:0000313" key="2">
    <source>
        <dbReference type="Proteomes" id="UP001165960"/>
    </source>
</evidence>
<sequence length="355" mass="39934">MAHWRDDNKVLSEKIASLEAKLLKALLQEVNSNKSQGQNNGRMELLGLDPSHPLQRISLLYTRRTKIGPLPLPHSRQTPPFKLIVDDSKPRPNYFPSFCHAPAGPWDPLLAHNICNVDRKFKVPSSLPKYFPIMSVKGGPAMVANSYIFSCNNTNQGFKSRYYTCENCSCPVRLNTECWDLVQTIEGEHTFIMPNTTISCLLKWYLVQIMPTSKDLSPTQMAVLACKHLSPTNLKRVPTHTQLVKFVSDRHQASNPMAKIATKIKDLIFTDALKKTEDSEMFLLHDNGQEVKDRIIAYTTTQNLEQLNNLLPGCVTAHLQPAQPYSSSFGSCTGNSMCRLSPCFISPAWCQERGL</sequence>
<name>A0ACC2T7M7_9FUNG</name>
<accession>A0ACC2T7M7</accession>
<protein>
    <submittedName>
        <fullName evidence="1">Uncharacterized protein</fullName>
    </submittedName>
</protein>
<reference evidence="1" key="1">
    <citation type="submission" date="2022-04" db="EMBL/GenBank/DDBJ databases">
        <title>Genome of the entomopathogenic fungus Entomophthora muscae.</title>
        <authorList>
            <person name="Elya C."/>
            <person name="Lovett B.R."/>
            <person name="Lee E."/>
            <person name="Macias A.M."/>
            <person name="Hajek A.E."/>
            <person name="De Bivort B.L."/>
            <person name="Kasson M.T."/>
            <person name="De Fine Licht H.H."/>
            <person name="Stajich J.E."/>
        </authorList>
    </citation>
    <scope>NUCLEOTIDE SEQUENCE</scope>
    <source>
        <strain evidence="1">Berkeley</strain>
    </source>
</reference>
<organism evidence="1 2">
    <name type="scientific">Entomophthora muscae</name>
    <dbReference type="NCBI Taxonomy" id="34485"/>
    <lineage>
        <taxon>Eukaryota</taxon>
        <taxon>Fungi</taxon>
        <taxon>Fungi incertae sedis</taxon>
        <taxon>Zoopagomycota</taxon>
        <taxon>Entomophthoromycotina</taxon>
        <taxon>Entomophthoromycetes</taxon>
        <taxon>Entomophthorales</taxon>
        <taxon>Entomophthoraceae</taxon>
        <taxon>Entomophthora</taxon>
    </lineage>
</organism>
<dbReference type="Proteomes" id="UP001165960">
    <property type="component" value="Unassembled WGS sequence"/>
</dbReference>
<gene>
    <name evidence="1" type="ORF">DSO57_1006033</name>
</gene>
<proteinExistence type="predicted"/>
<keyword evidence="2" id="KW-1185">Reference proteome</keyword>